<evidence type="ECO:0000313" key="1">
    <source>
        <dbReference type="EMBL" id="ODA35088.1"/>
    </source>
</evidence>
<organism evidence="1 2">
    <name type="scientific">Veronia pacifica</name>
    <dbReference type="NCBI Taxonomy" id="1080227"/>
    <lineage>
        <taxon>Bacteria</taxon>
        <taxon>Pseudomonadati</taxon>
        <taxon>Pseudomonadota</taxon>
        <taxon>Gammaproteobacteria</taxon>
        <taxon>Vibrionales</taxon>
        <taxon>Vibrionaceae</taxon>
        <taxon>Veronia</taxon>
    </lineage>
</organism>
<gene>
    <name evidence="1" type="ORF">A8L45_05265</name>
</gene>
<protein>
    <submittedName>
        <fullName evidence="1">Uncharacterized protein</fullName>
    </submittedName>
</protein>
<accession>A0A1C3EPD0</accession>
<evidence type="ECO:0000313" key="2">
    <source>
        <dbReference type="Proteomes" id="UP000094936"/>
    </source>
</evidence>
<dbReference type="EMBL" id="LYBM01000006">
    <property type="protein sequence ID" value="ODA35088.1"/>
    <property type="molecule type" value="Genomic_DNA"/>
</dbReference>
<reference evidence="1 2" key="1">
    <citation type="submission" date="2016-05" db="EMBL/GenBank/DDBJ databases">
        <title>Genomic Taxonomy of the Vibrionaceae.</title>
        <authorList>
            <person name="Gomez-Gil B."/>
            <person name="Enciso-Ibarra J."/>
        </authorList>
    </citation>
    <scope>NUCLEOTIDE SEQUENCE [LARGE SCALE GENOMIC DNA]</scope>
    <source>
        <strain evidence="1 2">CAIM 1920</strain>
    </source>
</reference>
<dbReference type="AlphaFoldDB" id="A0A1C3EPD0"/>
<sequence>MKRKASPKTRFPLDFYGEDSTWRFAVRAQNANEVLDALFWRAYLSVRRKEVNLFSAAVNTFAYECHESSSRAAEISASHGVVMKIKMMGPIVNVSALNKLAEEVSISAETCAA</sequence>
<proteinExistence type="predicted"/>
<dbReference type="Proteomes" id="UP000094936">
    <property type="component" value="Unassembled WGS sequence"/>
</dbReference>
<keyword evidence="2" id="KW-1185">Reference proteome</keyword>
<dbReference type="RefSeq" id="WP_068899971.1">
    <property type="nucleotide sequence ID" value="NZ_JBHUIF010000013.1"/>
</dbReference>
<name>A0A1C3EPD0_9GAMM</name>
<comment type="caution">
    <text evidence="1">The sequence shown here is derived from an EMBL/GenBank/DDBJ whole genome shotgun (WGS) entry which is preliminary data.</text>
</comment>
<dbReference type="OrthoDB" id="5820257at2"/>